<dbReference type="Proteomes" id="UP000499080">
    <property type="component" value="Unassembled WGS sequence"/>
</dbReference>
<comment type="caution">
    <text evidence="2">The sequence shown here is derived from an EMBL/GenBank/DDBJ whole genome shotgun (WGS) entry which is preliminary data.</text>
</comment>
<name>A0A4Y2HP86_ARAVE</name>
<feature type="region of interest" description="Disordered" evidence="1">
    <location>
        <begin position="44"/>
        <end position="83"/>
    </location>
</feature>
<proteinExistence type="predicted"/>
<accession>A0A4Y2HP86</accession>
<keyword evidence="3" id="KW-1185">Reference proteome</keyword>
<reference evidence="2 3" key="1">
    <citation type="journal article" date="2019" name="Sci. Rep.">
        <title>Orb-weaving spider Araneus ventricosus genome elucidates the spidroin gene catalogue.</title>
        <authorList>
            <person name="Kono N."/>
            <person name="Nakamura H."/>
            <person name="Ohtoshi R."/>
            <person name="Moran D.A.P."/>
            <person name="Shinohara A."/>
            <person name="Yoshida Y."/>
            <person name="Fujiwara M."/>
            <person name="Mori M."/>
            <person name="Tomita M."/>
            <person name="Arakawa K."/>
        </authorList>
    </citation>
    <scope>NUCLEOTIDE SEQUENCE [LARGE SCALE GENOMIC DNA]</scope>
</reference>
<evidence type="ECO:0000313" key="3">
    <source>
        <dbReference type="Proteomes" id="UP000499080"/>
    </source>
</evidence>
<protein>
    <submittedName>
        <fullName evidence="2">Uncharacterized protein</fullName>
    </submittedName>
</protein>
<gene>
    <name evidence="2" type="ORF">AVEN_195006_1</name>
</gene>
<sequence length="159" mass="18393">MGMERTSRQVDARPSSYLCYRLVGGDKLKRNGVIIAPERRSFRSEVSPGLSGKSRLRRPRWPSSKVSAEVPEELPSDFRPRWPSGSQSIGQYLSLHKDSFSNPPTNRRLEEAVVVDWPKMMAFKALHNLVNFNLIEPKIEPIFRTGRFFPSYYYYVLLN</sequence>
<dbReference type="AlphaFoldDB" id="A0A4Y2HP86"/>
<organism evidence="2 3">
    <name type="scientific">Araneus ventricosus</name>
    <name type="common">Orbweaver spider</name>
    <name type="synonym">Epeira ventricosa</name>
    <dbReference type="NCBI Taxonomy" id="182803"/>
    <lineage>
        <taxon>Eukaryota</taxon>
        <taxon>Metazoa</taxon>
        <taxon>Ecdysozoa</taxon>
        <taxon>Arthropoda</taxon>
        <taxon>Chelicerata</taxon>
        <taxon>Arachnida</taxon>
        <taxon>Araneae</taxon>
        <taxon>Araneomorphae</taxon>
        <taxon>Entelegynae</taxon>
        <taxon>Araneoidea</taxon>
        <taxon>Araneidae</taxon>
        <taxon>Araneus</taxon>
    </lineage>
</organism>
<evidence type="ECO:0000313" key="2">
    <source>
        <dbReference type="EMBL" id="GBM67145.1"/>
    </source>
</evidence>
<evidence type="ECO:0000256" key="1">
    <source>
        <dbReference type="SAM" id="MobiDB-lite"/>
    </source>
</evidence>
<dbReference type="EMBL" id="BGPR01002063">
    <property type="protein sequence ID" value="GBM67145.1"/>
    <property type="molecule type" value="Genomic_DNA"/>
</dbReference>